<evidence type="ECO:0000313" key="2">
    <source>
        <dbReference type="EMBL" id="MCW3716314.1"/>
    </source>
</evidence>
<sequence>MRLSLKRMSLASFLLVAALSGCGKEDSSEKASAQPELKIEPKKRLLSEADAKQLADDTLRYFTKYQNALADDAVMNKDALLRVFNGPEFSALSDRWPQPFTGDVEAEKFGACRNLLTSATGYAYAKHDYAFRGLSEKEMLPLRKQFRQDMKVCRASLAN</sequence>
<name>A0ABD4UQ25_9BURK</name>
<keyword evidence="1" id="KW-0732">Signal</keyword>
<evidence type="ECO:0008006" key="4">
    <source>
        <dbReference type="Google" id="ProtNLM"/>
    </source>
</evidence>
<evidence type="ECO:0000313" key="3">
    <source>
        <dbReference type="Proteomes" id="UP000191686"/>
    </source>
</evidence>
<reference evidence="2 3" key="1">
    <citation type="journal article" date="2017" name="Front. Microbiol.">
        <title>Genomics reveals a unique clone of Burkholderia cenocepacia harbouring an actively excising novel genomic island.</title>
        <authorList>
            <person name="Patil P."/>
            <person name="Mali S."/>
            <person name="Midha S."/>
            <person name="Gautam V."/>
            <person name="Dash L."/>
            <person name="Kumar S."/>
            <person name="Shastri J."/>
            <person name="Singhal L."/>
            <person name="Patil P.B."/>
        </authorList>
    </citation>
    <scope>NUCLEOTIDE SEQUENCE [LARGE SCALE GENOMIC DNA]</scope>
    <source>
        <strain evidence="2 3">BC-19</strain>
    </source>
</reference>
<dbReference type="EMBL" id="JYMX02000041">
    <property type="protein sequence ID" value="MCW3716314.1"/>
    <property type="molecule type" value="Genomic_DNA"/>
</dbReference>
<dbReference type="RefSeq" id="WP_143262557.1">
    <property type="nucleotide sequence ID" value="NZ_JYMX02000041.1"/>
</dbReference>
<feature type="chain" id="PRO_5044894059" description="Lipoprotein" evidence="1">
    <location>
        <begin position="24"/>
        <end position="159"/>
    </location>
</feature>
<reference evidence="2 3" key="2">
    <citation type="journal article" date="2017" name="Front. Microbiol.">
        <title>Genomics Reveals a Unique Clone of Burkholderia cenocepacia Harboring an Actively Excising Novel Genomic Island.</title>
        <authorList>
            <person name="Patil P.P."/>
            <person name="Mali S."/>
            <person name="Midha S."/>
            <person name="Gautam V."/>
            <person name="Dash L."/>
            <person name="Kumar S."/>
            <person name="Shastri J."/>
            <person name="Singhal L."/>
            <person name="Patil P.B."/>
        </authorList>
    </citation>
    <scope>NUCLEOTIDE SEQUENCE [LARGE SCALE GENOMIC DNA]</scope>
    <source>
        <strain evidence="2 3">BC-19</strain>
    </source>
</reference>
<protein>
    <recommendedName>
        <fullName evidence="4">Lipoprotein</fullName>
    </recommendedName>
</protein>
<accession>A0ABD4UQ25</accession>
<dbReference type="AlphaFoldDB" id="A0ABD4UQ25"/>
<feature type="signal peptide" evidence="1">
    <location>
        <begin position="1"/>
        <end position="23"/>
    </location>
</feature>
<comment type="caution">
    <text evidence="2">The sequence shown here is derived from an EMBL/GenBank/DDBJ whole genome shotgun (WGS) entry which is preliminary data.</text>
</comment>
<gene>
    <name evidence="2" type="ORF">UE95_034020</name>
</gene>
<organism evidence="2 3">
    <name type="scientific">Burkholderia cenocepacia</name>
    <dbReference type="NCBI Taxonomy" id="95486"/>
    <lineage>
        <taxon>Bacteria</taxon>
        <taxon>Pseudomonadati</taxon>
        <taxon>Pseudomonadota</taxon>
        <taxon>Betaproteobacteria</taxon>
        <taxon>Burkholderiales</taxon>
        <taxon>Burkholderiaceae</taxon>
        <taxon>Burkholderia</taxon>
        <taxon>Burkholderia cepacia complex</taxon>
    </lineage>
</organism>
<evidence type="ECO:0000256" key="1">
    <source>
        <dbReference type="SAM" id="SignalP"/>
    </source>
</evidence>
<dbReference type="Proteomes" id="UP000191686">
    <property type="component" value="Unassembled WGS sequence"/>
</dbReference>
<dbReference type="PROSITE" id="PS51257">
    <property type="entry name" value="PROKAR_LIPOPROTEIN"/>
    <property type="match status" value="1"/>
</dbReference>
<proteinExistence type="predicted"/>